<comment type="subcellular location">
    <subcellularLocation>
        <location evidence="1">Cell membrane</location>
        <topology evidence="1">Single-pass membrane protein</topology>
    </subcellularLocation>
    <subcellularLocation>
        <location evidence="2">Endoplasmic reticulum membrane</location>
        <topology evidence="2">Single-pass membrane protein</topology>
    </subcellularLocation>
</comment>
<evidence type="ECO:0000256" key="2">
    <source>
        <dbReference type="ARBA" id="ARBA00004389"/>
    </source>
</evidence>
<proteinExistence type="inferred from homology"/>
<evidence type="ECO:0000313" key="12">
    <source>
        <dbReference type="Proteomes" id="UP000594638"/>
    </source>
</evidence>
<evidence type="ECO:0000256" key="8">
    <source>
        <dbReference type="ARBA" id="ARBA00023136"/>
    </source>
</evidence>
<dbReference type="EMBL" id="CACTIH010007370">
    <property type="protein sequence ID" value="CAA3011534.1"/>
    <property type="molecule type" value="Genomic_DNA"/>
</dbReference>
<keyword evidence="8" id="KW-0472">Membrane</keyword>
<dbReference type="PANTHER" id="PTHR32219">
    <property type="entry name" value="RNA-BINDING PROTEIN YLMH-RELATED"/>
    <property type="match status" value="1"/>
</dbReference>
<reference evidence="11 12" key="1">
    <citation type="submission" date="2019-12" db="EMBL/GenBank/DDBJ databases">
        <authorList>
            <person name="Alioto T."/>
            <person name="Alioto T."/>
            <person name="Gomez Garrido J."/>
        </authorList>
    </citation>
    <scope>NUCLEOTIDE SEQUENCE [LARGE SCALE GENOMIC DNA]</scope>
</reference>
<evidence type="ECO:0000256" key="6">
    <source>
        <dbReference type="ARBA" id="ARBA00022989"/>
    </source>
</evidence>
<dbReference type="Gramene" id="OE9A092936T1">
    <property type="protein sequence ID" value="OE9A092936C1"/>
    <property type="gene ID" value="OE9A092936"/>
</dbReference>
<name>A0A8S0TYX2_OLEEU</name>
<evidence type="ECO:0000256" key="10">
    <source>
        <dbReference type="SAM" id="Coils"/>
    </source>
</evidence>
<keyword evidence="7 10" id="KW-0175">Coiled coil</keyword>
<comment type="caution">
    <text evidence="11">The sequence shown here is derived from an EMBL/GenBank/DDBJ whole genome shotgun (WGS) entry which is preliminary data.</text>
</comment>
<dbReference type="InterPro" id="IPR055282">
    <property type="entry name" value="PPI1-4"/>
</dbReference>
<evidence type="ECO:0000256" key="4">
    <source>
        <dbReference type="ARBA" id="ARBA00022692"/>
    </source>
</evidence>
<dbReference type="GO" id="GO:0005886">
    <property type="term" value="C:plasma membrane"/>
    <property type="evidence" value="ECO:0007669"/>
    <property type="project" value="UniProtKB-SubCell"/>
</dbReference>
<dbReference type="AlphaFoldDB" id="A0A8S0TYX2"/>
<keyword evidence="5" id="KW-0256">Endoplasmic reticulum</keyword>
<sequence length="253" mass="30111">MDPITVAVLDSENNQFPLKLEMEESSGCEYEKEVEPSLKVKVKFEKAEKLIQKLNQMKFQILLDLEKRKADRDYFKTLLQTQPYWGRVFGPVYKKKEQLKYLKESLDVLQESTAEGNYRMIQKLCHQLQYGKKNFAEERRILREINHAEEERVKISSDADKKRRQQSHWALGEIPDTKGGIKDQINIMLRELEDLKNKQMPFILHENKLRKDKAAAEKDNCFLERQLEDIGKKKHKLYCIVEYYPIHRTNYAN</sequence>
<dbReference type="Proteomes" id="UP000594638">
    <property type="component" value="Unassembled WGS sequence"/>
</dbReference>
<evidence type="ECO:0000256" key="3">
    <source>
        <dbReference type="ARBA" id="ARBA00022475"/>
    </source>
</evidence>
<dbReference type="GO" id="GO:0005789">
    <property type="term" value="C:endoplasmic reticulum membrane"/>
    <property type="evidence" value="ECO:0007669"/>
    <property type="project" value="UniProtKB-SubCell"/>
</dbReference>
<keyword evidence="4" id="KW-0812">Transmembrane</keyword>
<keyword evidence="6" id="KW-1133">Transmembrane helix</keyword>
<accession>A0A8S0TYX2</accession>
<evidence type="ECO:0000256" key="5">
    <source>
        <dbReference type="ARBA" id="ARBA00022824"/>
    </source>
</evidence>
<protein>
    <submittedName>
        <fullName evidence="11">Uncharacterized protein</fullName>
    </submittedName>
</protein>
<organism evidence="11 12">
    <name type="scientific">Olea europaea subsp. europaea</name>
    <dbReference type="NCBI Taxonomy" id="158383"/>
    <lineage>
        <taxon>Eukaryota</taxon>
        <taxon>Viridiplantae</taxon>
        <taxon>Streptophyta</taxon>
        <taxon>Embryophyta</taxon>
        <taxon>Tracheophyta</taxon>
        <taxon>Spermatophyta</taxon>
        <taxon>Magnoliopsida</taxon>
        <taxon>eudicotyledons</taxon>
        <taxon>Gunneridae</taxon>
        <taxon>Pentapetalae</taxon>
        <taxon>asterids</taxon>
        <taxon>lamiids</taxon>
        <taxon>Lamiales</taxon>
        <taxon>Oleaceae</taxon>
        <taxon>Oleeae</taxon>
        <taxon>Olea</taxon>
    </lineage>
</organism>
<gene>
    <name evidence="11" type="ORF">OLEA9_A092936</name>
</gene>
<keyword evidence="3" id="KW-1003">Cell membrane</keyword>
<keyword evidence="12" id="KW-1185">Reference proteome</keyword>
<evidence type="ECO:0000256" key="1">
    <source>
        <dbReference type="ARBA" id="ARBA00004162"/>
    </source>
</evidence>
<comment type="similarity">
    <text evidence="9">Belongs to the plant Proton pump-interactor protein family.</text>
</comment>
<dbReference type="PANTHER" id="PTHR32219:SF16">
    <property type="entry name" value="CORE-2_I-BRANCHING BETA-1,6-N-ACETYLGLUCOSAMINYLTRANSFERASE FAMILY PROTEIN"/>
    <property type="match status" value="1"/>
</dbReference>
<evidence type="ECO:0000256" key="7">
    <source>
        <dbReference type="ARBA" id="ARBA00023054"/>
    </source>
</evidence>
<evidence type="ECO:0000313" key="11">
    <source>
        <dbReference type="EMBL" id="CAA3011534.1"/>
    </source>
</evidence>
<evidence type="ECO:0000256" key="9">
    <source>
        <dbReference type="ARBA" id="ARBA00038080"/>
    </source>
</evidence>
<feature type="coiled-coil region" evidence="10">
    <location>
        <begin position="145"/>
        <end position="198"/>
    </location>
</feature>